<name>A0A3R7FPP5_CLOSI</name>
<dbReference type="PANTHER" id="PTHR13024:SF0">
    <property type="entry name" value="MICROSOMAL TRIACYLGLYCEROL TRANSFER PROTEIN"/>
    <property type="match status" value="1"/>
</dbReference>
<dbReference type="AlphaFoldDB" id="A0A3R7FPP5"/>
<dbReference type="GO" id="GO:0005794">
    <property type="term" value="C:Golgi apparatus"/>
    <property type="evidence" value="ECO:0007669"/>
    <property type="project" value="TreeGrafter"/>
</dbReference>
<proteinExistence type="predicted"/>
<dbReference type="InterPro" id="IPR039988">
    <property type="entry name" value="MTTP"/>
</dbReference>
<dbReference type="GO" id="GO:0005783">
    <property type="term" value="C:endoplasmic reticulum"/>
    <property type="evidence" value="ECO:0007669"/>
    <property type="project" value="UniProtKB-SubCell"/>
</dbReference>
<protein>
    <submittedName>
        <fullName evidence="6">Microsomal triglyceride transfer protein large subunit</fullName>
    </submittedName>
</protein>
<dbReference type="GO" id="GO:0008289">
    <property type="term" value="F:lipid binding"/>
    <property type="evidence" value="ECO:0007669"/>
    <property type="project" value="InterPro"/>
</dbReference>
<gene>
    <name evidence="6" type="ORF">CSKR_105259</name>
</gene>
<comment type="subcellular location">
    <subcellularLocation>
        <location evidence="1">Endoplasmic reticulum</location>
    </subcellularLocation>
</comment>
<reference evidence="6 7" key="1">
    <citation type="journal article" date="2018" name="Biotechnol. Adv.">
        <title>Improved genomic resources and new bioinformatic workflow for the carcinogenic parasite Clonorchis sinensis: Biotechnological implications.</title>
        <authorList>
            <person name="Wang D."/>
            <person name="Korhonen P.K."/>
            <person name="Gasser R.B."/>
            <person name="Young N.D."/>
        </authorList>
    </citation>
    <scope>NUCLEOTIDE SEQUENCE [LARGE SCALE GENOMIC DNA]</scope>
    <source>
        <strain evidence="6">Cs-k2</strain>
    </source>
</reference>
<dbReference type="InterPro" id="IPR045811">
    <property type="entry name" value="MTP_lip-bd"/>
</dbReference>
<dbReference type="OrthoDB" id="5865932at2759"/>
<dbReference type="Pfam" id="PF19444">
    <property type="entry name" value="MTP_lip_bd"/>
    <property type="match status" value="1"/>
</dbReference>
<dbReference type="GO" id="GO:0005548">
    <property type="term" value="F:phospholipid transporter activity"/>
    <property type="evidence" value="ECO:0007669"/>
    <property type="project" value="InterPro"/>
</dbReference>
<dbReference type="PANTHER" id="PTHR13024">
    <property type="entry name" value="MICROSOMAL TRIGLYCERIDE TRANSFER PROTEIN, LARGE SUBUNIT"/>
    <property type="match status" value="1"/>
</dbReference>
<dbReference type="GO" id="GO:0016323">
    <property type="term" value="C:basolateral plasma membrane"/>
    <property type="evidence" value="ECO:0007669"/>
    <property type="project" value="TreeGrafter"/>
</dbReference>
<accession>A0A3R7FPP5</accession>
<sequence>MCSTSMCSVMGGMSLPHARGPVMLNLFMCVIVLAPNVLCHGNEPKSNYVYSYSVNISEESKPDIPFKTLVGQVLVVPYVYSSPHPHISFVLAGEKLLHIRMTLKDSIDNNEEVRLEAVAEFDAEGMLKQLHVPENLATKTSEFSLFKGMVNLFVVHPNFESGFETGAAGTCRVSYATVQTSSSEHLSVDKFFSSCSPVQKPLDTWRYSLIPTSKVHSTRELRVRYRFHTHKGDLLQAIAYEKQTYDSVSGTHLNQLNIVAWQDLQLVKVADGEPENIPPTMNLSEMAKQLTGSENMAVHLAPAFPLEHDLEACTLNVHLYNSDVNVKEKFITIEQVRNVIENARNALHSEHLGTLRPLHTVLQLTRFLRCLPNHSSAVDLLTFASMLSPPATEAKMLHRQGRSWRDQLVSVLIGCGTPTCVTVVLQRLEALTEVALVEKTETTGLPQEVVIAREMLFSKLWPALTHLRQPTFHTYGRLLKCCQPVADWSHQTVCLSALLNLWPQLYEEHLELRNELIGITEKQLLISSTNTARQQEEDRFKLNSRLLFGLMAVEKLKAIELFDLVLQIIKNSEHAYPPVRAAAVRTLASIWTADKDIMFSNTIRFNIKTMNLRSLLRDQLLNIPSDSEDDLLLGIELFHALVTLDPCAQVISDLLRQLGSQKRWPLVRACRLLVRQSCVAEQLPASVCNCLGENVSVGSVEFQSCLLGDAGGWAGLAGGNGSDVGYNTFVHGDLFNVNGSFIVEYSIQLVNGPDKELRTFNLLISLLNAEGESKLFEFDVSAKGLETFAGSFGLGVHPKKPVQNEGAWVSLGLMEFDTILPPWLIFSGGMSDLLHLLWHAPSNPTPVLQILRPLIDERQYSAFAAGFVLGLDSLAVVSVEVSGAMETSVWSQSGRSLVRTRIGMAGEVYARILGKSEGLTATDPRFIVKGVGGEGNLDFVSHVNVRDLPDGICLSMNRPSDLELLVWENTKPLVSCIPSKWNQYEYRDPNNHAEYKVTHRVVNPGVSYDLGRNNTERCNQMSVSSLW</sequence>
<evidence type="ECO:0000256" key="2">
    <source>
        <dbReference type="ARBA" id="ARBA00022448"/>
    </source>
</evidence>
<feature type="domain" description="MTP large subunit lipid-binding" evidence="5">
    <location>
        <begin position="745"/>
        <end position="958"/>
    </location>
</feature>
<comment type="caution">
    <text evidence="6">The sequence shown here is derived from an EMBL/GenBank/DDBJ whole genome shotgun (WGS) entry which is preliminary data.</text>
</comment>
<dbReference type="InterPro" id="IPR015816">
    <property type="entry name" value="Vitellinogen_b-sht_N"/>
</dbReference>
<organism evidence="6 7">
    <name type="scientific">Clonorchis sinensis</name>
    <name type="common">Chinese liver fluke</name>
    <dbReference type="NCBI Taxonomy" id="79923"/>
    <lineage>
        <taxon>Eukaryota</taxon>
        <taxon>Metazoa</taxon>
        <taxon>Spiralia</taxon>
        <taxon>Lophotrochozoa</taxon>
        <taxon>Platyhelminthes</taxon>
        <taxon>Trematoda</taxon>
        <taxon>Digenea</taxon>
        <taxon>Opisthorchiida</taxon>
        <taxon>Opisthorchiata</taxon>
        <taxon>Opisthorchiidae</taxon>
        <taxon>Clonorchis</taxon>
    </lineage>
</organism>
<dbReference type="GO" id="GO:0042157">
    <property type="term" value="P:lipoprotein metabolic process"/>
    <property type="evidence" value="ECO:0007669"/>
    <property type="project" value="TreeGrafter"/>
</dbReference>
<evidence type="ECO:0000313" key="6">
    <source>
        <dbReference type="EMBL" id="KAG5450988.1"/>
    </source>
</evidence>
<dbReference type="InParanoid" id="A0A3R7FPP5"/>
<dbReference type="STRING" id="79923.A0A3R7FPP5"/>
<keyword evidence="7" id="KW-1185">Reference proteome</keyword>
<dbReference type="EMBL" id="NIRI02000042">
    <property type="protein sequence ID" value="KAG5450988.1"/>
    <property type="molecule type" value="Genomic_DNA"/>
</dbReference>
<evidence type="ECO:0000256" key="3">
    <source>
        <dbReference type="ARBA" id="ARBA00022729"/>
    </source>
</evidence>
<evidence type="ECO:0000256" key="4">
    <source>
        <dbReference type="ARBA" id="ARBA00022824"/>
    </source>
</evidence>
<keyword evidence="3" id="KW-0732">Signal</keyword>
<keyword evidence="4" id="KW-0256">Endoplasmic reticulum</keyword>
<evidence type="ECO:0000313" key="7">
    <source>
        <dbReference type="Proteomes" id="UP000286415"/>
    </source>
</evidence>
<evidence type="ECO:0000256" key="1">
    <source>
        <dbReference type="ARBA" id="ARBA00004240"/>
    </source>
</evidence>
<reference evidence="6 7" key="2">
    <citation type="journal article" date="2021" name="Genomics">
        <title>High-quality reference genome for Clonorchis sinensis.</title>
        <authorList>
            <person name="Young N.D."/>
            <person name="Stroehlein A.J."/>
            <person name="Kinkar L."/>
            <person name="Wang T."/>
            <person name="Sohn W.M."/>
            <person name="Chang B.C.H."/>
            <person name="Kaur P."/>
            <person name="Weisz D."/>
            <person name="Dudchenko O."/>
            <person name="Aiden E.L."/>
            <person name="Korhonen P.K."/>
            <person name="Gasser R.B."/>
        </authorList>
    </citation>
    <scope>NUCLEOTIDE SEQUENCE [LARGE SCALE GENOMIC DNA]</scope>
    <source>
        <strain evidence="6">Cs-k2</strain>
    </source>
</reference>
<dbReference type="Proteomes" id="UP000286415">
    <property type="component" value="Unassembled WGS sequence"/>
</dbReference>
<evidence type="ECO:0000259" key="5">
    <source>
        <dbReference type="Pfam" id="PF19444"/>
    </source>
</evidence>
<dbReference type="Gene3D" id="2.30.230.10">
    <property type="entry name" value="Lipovitellin, beta-sheet shell regions, chain A"/>
    <property type="match status" value="1"/>
</dbReference>
<keyword evidence="2" id="KW-0813">Transport</keyword>